<dbReference type="SUPFAM" id="SSF50156">
    <property type="entry name" value="PDZ domain-like"/>
    <property type="match status" value="1"/>
</dbReference>
<keyword evidence="4" id="KW-0812">Transmembrane</keyword>
<keyword evidence="1" id="KW-0645">Protease</keyword>
<dbReference type="PRINTS" id="PR00834">
    <property type="entry name" value="PROTEASES2C"/>
</dbReference>
<keyword evidence="7" id="KW-1185">Reference proteome</keyword>
<dbReference type="Pfam" id="PF13180">
    <property type="entry name" value="PDZ_2"/>
    <property type="match status" value="1"/>
</dbReference>
<sequence>MNDQTTPNTPNSGGYQPVNSPYRSWDNSPPATPNPDTGTPSSAATEPPVMAPAPTKEKRRVGLGTALALMLVGSVASGSIVGLTLANTNAGGESETVNSLREPSQPSPDAPEGGVERVAADVLPTVVSIQLATRAGASSGSGSIISSDGYVLTNHHVVAGAENGGLMQVTLNNGATHEAEFVASDPATDIAVIKIRDISDLPVITFGDSSGINVGQEVVAIGSPLGLSSTVTSGIVSSLNRPVRASDGGGESSLIDAIQTDAAINPGNSGGPLVDMNGHLIGMNSVIASLSSGGEAGSIGLGFAIPSNFAKRVADQLIATGEATYPMLGVQVAARGDVDGALIASVEPGSPAEEAGLAEGDVVTRVEDRIIDTSDALVADIRSQEFGQTVTLEVTQPDTGQTREVEVTLTTE</sequence>
<feature type="domain" description="PDZ" evidence="5">
    <location>
        <begin position="317"/>
        <end position="398"/>
    </location>
</feature>
<evidence type="ECO:0000256" key="1">
    <source>
        <dbReference type="ARBA" id="ARBA00022670"/>
    </source>
</evidence>
<dbReference type="EMBL" id="CP126970">
    <property type="protein sequence ID" value="WIM69197.1"/>
    <property type="molecule type" value="Genomic_DNA"/>
</dbReference>
<dbReference type="InterPro" id="IPR001478">
    <property type="entry name" value="PDZ"/>
</dbReference>
<dbReference type="SUPFAM" id="SSF50494">
    <property type="entry name" value="Trypsin-like serine proteases"/>
    <property type="match status" value="1"/>
</dbReference>
<dbReference type="RefSeq" id="WP_284873792.1">
    <property type="nucleotide sequence ID" value="NZ_CP126970.1"/>
</dbReference>
<keyword evidence="2" id="KW-0378">Hydrolase</keyword>
<dbReference type="Gene3D" id="2.30.42.10">
    <property type="match status" value="1"/>
</dbReference>
<dbReference type="Gene3D" id="2.40.10.120">
    <property type="match status" value="1"/>
</dbReference>
<reference evidence="6 7" key="1">
    <citation type="submission" date="2023-05" db="EMBL/GenBank/DDBJ databases">
        <title>Corynebacterium suedekumii sp. nov. and Corynebacterium breve sp. nov. isolated from raw cow's milk.</title>
        <authorList>
            <person name="Baer M.K."/>
            <person name="Mehl L."/>
            <person name="Hellmuth R."/>
            <person name="Marke G."/>
            <person name="Lipski A."/>
        </authorList>
    </citation>
    <scope>NUCLEOTIDE SEQUENCE [LARGE SCALE GENOMIC DNA]</scope>
    <source>
        <strain evidence="6 7">LM112</strain>
    </source>
</reference>
<dbReference type="InterPro" id="IPR009003">
    <property type="entry name" value="Peptidase_S1_PA"/>
</dbReference>
<gene>
    <name evidence="6" type="ORF">QP029_07835</name>
</gene>
<feature type="region of interest" description="Disordered" evidence="3">
    <location>
        <begin position="1"/>
        <end position="57"/>
    </location>
</feature>
<dbReference type="Pfam" id="PF13365">
    <property type="entry name" value="Trypsin_2"/>
    <property type="match status" value="1"/>
</dbReference>
<proteinExistence type="predicted"/>
<dbReference type="Proteomes" id="UP001238805">
    <property type="component" value="Chromosome"/>
</dbReference>
<evidence type="ECO:0000256" key="3">
    <source>
        <dbReference type="SAM" id="MobiDB-lite"/>
    </source>
</evidence>
<keyword evidence="4" id="KW-0472">Membrane</keyword>
<evidence type="ECO:0000313" key="6">
    <source>
        <dbReference type="EMBL" id="WIM69197.1"/>
    </source>
</evidence>
<dbReference type="InterPro" id="IPR051201">
    <property type="entry name" value="Chloro_Bact_Ser_Proteases"/>
</dbReference>
<organism evidence="6 7">
    <name type="scientific">Corynebacterium suedekumii</name>
    <dbReference type="NCBI Taxonomy" id="3049801"/>
    <lineage>
        <taxon>Bacteria</taxon>
        <taxon>Bacillati</taxon>
        <taxon>Actinomycetota</taxon>
        <taxon>Actinomycetes</taxon>
        <taxon>Mycobacteriales</taxon>
        <taxon>Corynebacteriaceae</taxon>
        <taxon>Corynebacterium</taxon>
    </lineage>
</organism>
<feature type="compositionally biased region" description="Polar residues" evidence="3">
    <location>
        <begin position="1"/>
        <end position="44"/>
    </location>
</feature>
<dbReference type="SMART" id="SM00228">
    <property type="entry name" value="PDZ"/>
    <property type="match status" value="1"/>
</dbReference>
<feature type="region of interest" description="Disordered" evidence="3">
    <location>
        <begin position="90"/>
        <end position="114"/>
    </location>
</feature>
<evidence type="ECO:0000256" key="4">
    <source>
        <dbReference type="SAM" id="Phobius"/>
    </source>
</evidence>
<evidence type="ECO:0000259" key="5">
    <source>
        <dbReference type="PROSITE" id="PS50106"/>
    </source>
</evidence>
<dbReference type="InterPro" id="IPR036034">
    <property type="entry name" value="PDZ_sf"/>
</dbReference>
<evidence type="ECO:0000256" key="2">
    <source>
        <dbReference type="ARBA" id="ARBA00022801"/>
    </source>
</evidence>
<protein>
    <submittedName>
        <fullName evidence="6">Trypsin-like peptidase domain-containing protein</fullName>
    </submittedName>
</protein>
<name>A0ABY8VJH3_9CORY</name>
<accession>A0ABY8VJH3</accession>
<evidence type="ECO:0000313" key="7">
    <source>
        <dbReference type="Proteomes" id="UP001238805"/>
    </source>
</evidence>
<dbReference type="PANTHER" id="PTHR43343:SF3">
    <property type="entry name" value="PROTEASE DO-LIKE 8, CHLOROPLASTIC"/>
    <property type="match status" value="1"/>
</dbReference>
<feature type="compositionally biased region" description="Polar residues" evidence="3">
    <location>
        <begin position="90"/>
        <end position="104"/>
    </location>
</feature>
<dbReference type="PROSITE" id="PS50106">
    <property type="entry name" value="PDZ"/>
    <property type="match status" value="1"/>
</dbReference>
<keyword evidence="4" id="KW-1133">Transmembrane helix</keyword>
<dbReference type="PANTHER" id="PTHR43343">
    <property type="entry name" value="PEPTIDASE S12"/>
    <property type="match status" value="1"/>
</dbReference>
<feature type="transmembrane region" description="Helical" evidence="4">
    <location>
        <begin position="66"/>
        <end position="86"/>
    </location>
</feature>
<dbReference type="InterPro" id="IPR001940">
    <property type="entry name" value="Peptidase_S1C"/>
</dbReference>